<dbReference type="Proteomes" id="UP000605670">
    <property type="component" value="Unassembled WGS sequence"/>
</dbReference>
<reference evidence="1" key="2">
    <citation type="submission" date="2020-09" db="EMBL/GenBank/DDBJ databases">
        <authorList>
            <person name="Sun Q."/>
            <person name="Zhou Y."/>
        </authorList>
    </citation>
    <scope>NUCLEOTIDE SEQUENCE</scope>
    <source>
        <strain evidence="1">CGMCC 1.12160</strain>
    </source>
</reference>
<reference evidence="1" key="1">
    <citation type="journal article" date="2014" name="Int. J. Syst. Evol. Microbiol.">
        <title>Complete genome sequence of Corynebacterium casei LMG S-19264T (=DSM 44701T), isolated from a smear-ripened cheese.</title>
        <authorList>
            <consortium name="US DOE Joint Genome Institute (JGI-PGF)"/>
            <person name="Walter F."/>
            <person name="Albersmeier A."/>
            <person name="Kalinowski J."/>
            <person name="Ruckert C."/>
        </authorList>
    </citation>
    <scope>NUCLEOTIDE SEQUENCE</scope>
    <source>
        <strain evidence="1">CGMCC 1.12160</strain>
    </source>
</reference>
<keyword evidence="2" id="KW-1185">Reference proteome</keyword>
<evidence type="ECO:0000313" key="2">
    <source>
        <dbReference type="Proteomes" id="UP000605670"/>
    </source>
</evidence>
<name>A0A917F2W7_9MICO</name>
<organism evidence="1 2">
    <name type="scientific">Ornithinimicrobium tianjinense</name>
    <dbReference type="NCBI Taxonomy" id="1195761"/>
    <lineage>
        <taxon>Bacteria</taxon>
        <taxon>Bacillati</taxon>
        <taxon>Actinomycetota</taxon>
        <taxon>Actinomycetes</taxon>
        <taxon>Micrococcales</taxon>
        <taxon>Ornithinimicrobiaceae</taxon>
        <taxon>Ornithinimicrobium</taxon>
    </lineage>
</organism>
<evidence type="ECO:0000313" key="1">
    <source>
        <dbReference type="EMBL" id="GGF43171.1"/>
    </source>
</evidence>
<sequence>MTTVRCYVPMTPDRLRTLLEERRVAGPLSATTVTASVRAADPAGEVEEWEHAALQAAAQDQLEAGLPVVVAAVDLTEDHVSADDGASPAVTVGDVDLPRVAALLLGDDVVTGDRTDRPSPGEEVELSWYDTTELAHVVELTSRIG</sequence>
<protein>
    <submittedName>
        <fullName evidence="1">Uncharacterized protein</fullName>
    </submittedName>
</protein>
<accession>A0A917F2W7</accession>
<dbReference type="EMBL" id="BMEM01000001">
    <property type="protein sequence ID" value="GGF43171.1"/>
    <property type="molecule type" value="Genomic_DNA"/>
</dbReference>
<dbReference type="RefSeq" id="WP_188428352.1">
    <property type="nucleotide sequence ID" value="NZ_BAABKH010000005.1"/>
</dbReference>
<comment type="caution">
    <text evidence="1">The sequence shown here is derived from an EMBL/GenBank/DDBJ whole genome shotgun (WGS) entry which is preliminary data.</text>
</comment>
<gene>
    <name evidence="1" type="ORF">GCM10011366_08790</name>
</gene>
<dbReference type="InterPro" id="IPR054206">
    <property type="entry name" value="DUF6912"/>
</dbReference>
<proteinExistence type="predicted"/>
<dbReference type="Pfam" id="PF21853">
    <property type="entry name" value="DUF6912"/>
    <property type="match status" value="1"/>
</dbReference>
<dbReference type="AlphaFoldDB" id="A0A917F2W7"/>